<dbReference type="Pfam" id="PF20501">
    <property type="entry name" value="MbhE"/>
    <property type="match status" value="1"/>
</dbReference>
<dbReference type="PANTHER" id="PTHR33932:SF4">
    <property type="entry name" value="NA(+)_H(+) ANTIPORTER SUBUNIT B"/>
    <property type="match status" value="1"/>
</dbReference>
<dbReference type="OrthoDB" id="2085045at2"/>
<accession>A0A5S5MEE0</accession>
<evidence type="ECO:0000256" key="4">
    <source>
        <dbReference type="ARBA" id="ARBA00022692"/>
    </source>
</evidence>
<comment type="similarity">
    <text evidence="2">Belongs to the CPA3 antiporters (TC 2.A.63) subunit B family.</text>
</comment>
<evidence type="ECO:0000256" key="3">
    <source>
        <dbReference type="ARBA" id="ARBA00022475"/>
    </source>
</evidence>
<dbReference type="InterPro" id="IPR050622">
    <property type="entry name" value="CPA3_antiporter_subunitB"/>
</dbReference>
<evidence type="ECO:0000313" key="11">
    <source>
        <dbReference type="Proteomes" id="UP000321899"/>
    </source>
</evidence>
<comment type="caution">
    <text evidence="10">The sequence shown here is derived from an EMBL/GenBank/DDBJ whole genome shotgun (WGS) entry which is preliminary data.</text>
</comment>
<protein>
    <submittedName>
        <fullName evidence="10">Na(+)/H(+) antiporter subunit B</fullName>
    </submittedName>
</protein>
<feature type="transmembrane region" description="Helical" evidence="7">
    <location>
        <begin position="185"/>
        <end position="203"/>
    </location>
</feature>
<feature type="transmembrane region" description="Helical" evidence="7">
    <location>
        <begin position="45"/>
        <end position="64"/>
    </location>
</feature>
<dbReference type="PANTHER" id="PTHR33932">
    <property type="entry name" value="NA(+)/H(+) ANTIPORTER SUBUNIT B"/>
    <property type="match status" value="1"/>
</dbReference>
<evidence type="ECO:0000256" key="6">
    <source>
        <dbReference type="ARBA" id="ARBA00023136"/>
    </source>
</evidence>
<evidence type="ECO:0000259" key="9">
    <source>
        <dbReference type="Pfam" id="PF20501"/>
    </source>
</evidence>
<evidence type="ECO:0000259" key="8">
    <source>
        <dbReference type="Pfam" id="PF04039"/>
    </source>
</evidence>
<keyword evidence="11" id="KW-1185">Reference proteome</keyword>
<feature type="domain" description="MrpA C-terminal/MbhE" evidence="9">
    <location>
        <begin position="72"/>
        <end position="127"/>
    </location>
</feature>
<evidence type="ECO:0000256" key="5">
    <source>
        <dbReference type="ARBA" id="ARBA00022989"/>
    </source>
</evidence>
<keyword evidence="4 7" id="KW-0812">Transmembrane</keyword>
<dbReference type="GO" id="GO:0005886">
    <property type="term" value="C:plasma membrane"/>
    <property type="evidence" value="ECO:0007669"/>
    <property type="project" value="UniProtKB-SubCell"/>
</dbReference>
<sequence length="319" mass="35008">MPAAGRHGGCGCGLYRSNRRGRCQYSLFCCNGFPDHKEDQRLKKLALILCVFAGGILLINAHYLPMWGDPESPASAHLSPFFIENAYAHTNAPNMVAVVLADYRSYDTMFEAAVVLAAGLACFFLLRSRGKGRKGGPHYYRHIPTGATIRIDEKGKLPREDSKAFRPIDALWTPYDPIIRTTCRCLIPFLQIYSLYVLAHGHYSPGGGFQAGVVLGATIILLAISHNLKTSIQRMSERTAALWSIIGVAIFAGTGLICLLLGMDYLNYEILAPFLLSDAVMARSHSILIVEIGVTMAVMAVMVWIYYNLSSAGQQDEGL</sequence>
<dbReference type="EMBL" id="VDMB01000015">
    <property type="protein sequence ID" value="TYT74074.1"/>
    <property type="molecule type" value="Genomic_DNA"/>
</dbReference>
<proteinExistence type="inferred from homology"/>
<dbReference type="InterPro" id="IPR007182">
    <property type="entry name" value="MnhB"/>
</dbReference>
<feature type="transmembrane region" description="Helical" evidence="7">
    <location>
        <begin position="240"/>
        <end position="266"/>
    </location>
</feature>
<evidence type="ECO:0000256" key="7">
    <source>
        <dbReference type="SAM" id="Phobius"/>
    </source>
</evidence>
<dbReference type="Pfam" id="PF04039">
    <property type="entry name" value="MnhB"/>
    <property type="match status" value="1"/>
</dbReference>
<comment type="subcellular location">
    <subcellularLocation>
        <location evidence="1">Cell membrane</location>
        <topology evidence="1">Multi-pass membrane protein</topology>
    </subcellularLocation>
</comment>
<feature type="transmembrane region" description="Helical" evidence="7">
    <location>
        <begin position="108"/>
        <end position="126"/>
    </location>
</feature>
<reference evidence="10 11" key="1">
    <citation type="submission" date="2019-06" db="EMBL/GenBank/DDBJ databases">
        <title>Desulfobotulus mexicanus sp. nov., a novel sulfate-reducing bacterium isolated from the sediment of an alkaline crater lake in Mexico.</title>
        <authorList>
            <person name="Hirschler-Rea A."/>
        </authorList>
    </citation>
    <scope>NUCLEOTIDE SEQUENCE [LARGE SCALE GENOMIC DNA]</scope>
    <source>
        <strain evidence="10 11">PAR22N</strain>
    </source>
</reference>
<feature type="transmembrane region" description="Helical" evidence="7">
    <location>
        <begin position="209"/>
        <end position="228"/>
    </location>
</feature>
<evidence type="ECO:0000313" key="10">
    <source>
        <dbReference type="EMBL" id="TYT74074.1"/>
    </source>
</evidence>
<dbReference type="InterPro" id="IPR046806">
    <property type="entry name" value="MrpA_C/MbhE"/>
</dbReference>
<keyword evidence="3" id="KW-1003">Cell membrane</keyword>
<dbReference type="NCBIfam" id="NF009162">
    <property type="entry name" value="PRK12508.1"/>
    <property type="match status" value="1"/>
</dbReference>
<keyword evidence="6 7" id="KW-0472">Membrane</keyword>
<name>A0A5S5MEE0_9BACT</name>
<evidence type="ECO:0000256" key="2">
    <source>
        <dbReference type="ARBA" id="ARBA00009425"/>
    </source>
</evidence>
<feature type="domain" description="Na+/H+ antiporter MnhB subunit-related protein" evidence="8">
    <location>
        <begin position="178"/>
        <end position="303"/>
    </location>
</feature>
<gene>
    <name evidence="10" type="ORF">FIM25_11725</name>
</gene>
<keyword evidence="5 7" id="KW-1133">Transmembrane helix</keyword>
<evidence type="ECO:0000256" key="1">
    <source>
        <dbReference type="ARBA" id="ARBA00004651"/>
    </source>
</evidence>
<dbReference type="Proteomes" id="UP000321899">
    <property type="component" value="Unassembled WGS sequence"/>
</dbReference>
<feature type="transmembrane region" description="Helical" evidence="7">
    <location>
        <begin position="286"/>
        <end position="307"/>
    </location>
</feature>
<organism evidence="10 11">
    <name type="scientific">Desulfobotulus mexicanus</name>
    <dbReference type="NCBI Taxonomy" id="2586642"/>
    <lineage>
        <taxon>Bacteria</taxon>
        <taxon>Pseudomonadati</taxon>
        <taxon>Thermodesulfobacteriota</taxon>
        <taxon>Desulfobacteria</taxon>
        <taxon>Desulfobacterales</taxon>
        <taxon>Desulfobacteraceae</taxon>
        <taxon>Desulfobotulus</taxon>
    </lineage>
</organism>
<dbReference type="AlphaFoldDB" id="A0A5S5MEE0"/>